<gene>
    <name evidence="1" type="ORF">GCM10009544_16270</name>
</gene>
<proteinExistence type="predicted"/>
<accession>A0ABN0ZP03</accession>
<comment type="caution">
    <text evidence="1">The sequence shown here is derived from an EMBL/GenBank/DDBJ whole genome shotgun (WGS) entry which is preliminary data.</text>
</comment>
<reference evidence="1 2" key="1">
    <citation type="journal article" date="2019" name="Int. J. Syst. Evol. Microbiol.">
        <title>The Global Catalogue of Microorganisms (GCM) 10K type strain sequencing project: providing services to taxonomists for standard genome sequencing and annotation.</title>
        <authorList>
            <consortium name="The Broad Institute Genomics Platform"/>
            <consortium name="The Broad Institute Genome Sequencing Center for Infectious Disease"/>
            <person name="Wu L."/>
            <person name="Ma J."/>
        </authorList>
    </citation>
    <scope>NUCLEOTIDE SEQUENCE [LARGE SCALE GENOMIC DNA]</scope>
    <source>
        <strain evidence="1 2">JCM 10649</strain>
    </source>
</reference>
<name>A0ABN0ZP03_9ACTN</name>
<organism evidence="1 2">
    <name type="scientific">Streptomyces stramineus</name>
    <dbReference type="NCBI Taxonomy" id="173861"/>
    <lineage>
        <taxon>Bacteria</taxon>
        <taxon>Bacillati</taxon>
        <taxon>Actinomycetota</taxon>
        <taxon>Actinomycetes</taxon>
        <taxon>Kitasatosporales</taxon>
        <taxon>Streptomycetaceae</taxon>
        <taxon>Streptomyces</taxon>
    </lineage>
</organism>
<evidence type="ECO:0000313" key="1">
    <source>
        <dbReference type="EMBL" id="GAA0454240.1"/>
    </source>
</evidence>
<dbReference type="Proteomes" id="UP001499895">
    <property type="component" value="Unassembled WGS sequence"/>
</dbReference>
<evidence type="ECO:0000313" key="2">
    <source>
        <dbReference type="Proteomes" id="UP001499895"/>
    </source>
</evidence>
<protein>
    <submittedName>
        <fullName evidence="1">Uncharacterized protein</fullName>
    </submittedName>
</protein>
<sequence>MEWARPFNLHLADGRIWHGAQFPTGEVCVAHLGEPSGGFTVGLSLDAVLGDRVPGHPLKGARVQWADEES</sequence>
<keyword evidence="2" id="KW-1185">Reference proteome</keyword>
<dbReference type="EMBL" id="BAAAHB010000011">
    <property type="protein sequence ID" value="GAA0454240.1"/>
    <property type="molecule type" value="Genomic_DNA"/>
</dbReference>